<feature type="compositionally biased region" description="Low complexity" evidence="1">
    <location>
        <begin position="70"/>
        <end position="84"/>
    </location>
</feature>
<evidence type="ECO:0000313" key="2">
    <source>
        <dbReference type="EMBL" id="AVK74592.1"/>
    </source>
</evidence>
<sequence length="84" mass="9043">MAHATRIKMPSGDTVDIKALIGEPDCSERLHRIPLRVYTVSCDDILFRTCIGVTSDADSDGGTRHDDSSDSSSASSSSSWPTQK</sequence>
<gene>
    <name evidence="2" type="ORF">pqer_cds_170</name>
</gene>
<accession>A0A2U7U870</accession>
<feature type="region of interest" description="Disordered" evidence="1">
    <location>
        <begin position="53"/>
        <end position="84"/>
    </location>
</feature>
<dbReference type="EMBL" id="MG011689">
    <property type="protein sequence ID" value="AVK74592.1"/>
    <property type="molecule type" value="Genomic_DNA"/>
</dbReference>
<reference evidence="2" key="1">
    <citation type="journal article" date="2018" name="Nat. Commun.">
        <title>Diversity and evolution of the emerging Pandoraviridae family.</title>
        <authorList>
            <person name="Legendre M."/>
            <person name="Fabre E."/>
            <person name="Poirot O."/>
            <person name="Jeudy S."/>
            <person name="Lartigue A."/>
            <person name="Alempic J.M."/>
            <person name="Beucher L."/>
            <person name="Philippe N."/>
            <person name="Bertaux L."/>
            <person name="Christo-Foroux E."/>
            <person name="Labadie K."/>
            <person name="Coute Y."/>
            <person name="Abergel C."/>
            <person name="Claverie J.M."/>
        </authorList>
    </citation>
    <scope>NUCLEOTIDE SEQUENCE [LARGE SCALE GENOMIC DNA]</scope>
    <source>
        <strain evidence="2">Quercus</strain>
    </source>
</reference>
<dbReference type="GeneID" id="36843733"/>
<dbReference type="KEGG" id="vg:36843733"/>
<proteinExistence type="predicted"/>
<evidence type="ECO:0000256" key="1">
    <source>
        <dbReference type="SAM" id="MobiDB-lite"/>
    </source>
</evidence>
<protein>
    <submittedName>
        <fullName evidence="2">Uncharacterized protein</fullName>
    </submittedName>
</protein>
<name>A0A2U7U870_9VIRU</name>
<dbReference type="RefSeq" id="YP_009482861.1">
    <property type="nucleotide sequence ID" value="NC_037667.1"/>
</dbReference>
<dbReference type="Proteomes" id="UP000248852">
    <property type="component" value="Segment"/>
</dbReference>
<organism evidence="2">
    <name type="scientific">Pandoravirus quercus</name>
    <dbReference type="NCBI Taxonomy" id="2107709"/>
    <lineage>
        <taxon>Viruses</taxon>
        <taxon>Pandoravirus</taxon>
    </lineage>
</organism>